<keyword evidence="8" id="KW-1185">Reference proteome</keyword>
<evidence type="ECO:0000256" key="1">
    <source>
        <dbReference type="ARBA" id="ARBA00022729"/>
    </source>
</evidence>
<evidence type="ECO:0000256" key="3">
    <source>
        <dbReference type="SAM" id="SignalP"/>
    </source>
</evidence>
<evidence type="ECO:0000313" key="7">
    <source>
        <dbReference type="Proteomes" id="UP000253958"/>
    </source>
</evidence>
<dbReference type="InterPro" id="IPR029050">
    <property type="entry name" value="Immunoprotect_excell_Ig-like"/>
</dbReference>
<dbReference type="Proteomes" id="UP000253958">
    <property type="component" value="Chromosome"/>
</dbReference>
<gene>
    <name evidence="5" type="ORF">DVH21_02100</name>
    <name evidence="6" type="ORF">F6X54_16045</name>
</gene>
<reference evidence="5 7" key="2">
    <citation type="submission" date="2018-08" db="EMBL/GenBank/DDBJ databases">
        <title>Streptomyces kandeliansis sp. nov., an endophytic bacterium isolated from mangrove plant.</title>
        <authorList>
            <person name="Wang R."/>
        </authorList>
    </citation>
    <scope>NUCLEOTIDE SEQUENCE [LARGE SCALE GENOMIC DNA]</scope>
    <source>
        <strain evidence="5">110B</strain>
        <strain evidence="7">H14(2018)</strain>
    </source>
</reference>
<dbReference type="EMBL" id="WAAR01000066">
    <property type="protein sequence ID" value="KAB1111985.1"/>
    <property type="molecule type" value="Genomic_DNA"/>
</dbReference>
<protein>
    <submittedName>
        <fullName evidence="5">DUF4352 domain-containing protein</fullName>
    </submittedName>
</protein>
<evidence type="ECO:0000259" key="4">
    <source>
        <dbReference type="Pfam" id="PF11611"/>
    </source>
</evidence>
<evidence type="ECO:0000256" key="2">
    <source>
        <dbReference type="SAM" id="MobiDB-lite"/>
    </source>
</evidence>
<dbReference type="AlphaFoldDB" id="A0A6N3JSX2"/>
<feature type="signal peptide" evidence="3">
    <location>
        <begin position="1"/>
        <end position="24"/>
    </location>
</feature>
<keyword evidence="1 3" id="KW-0732">Signal</keyword>
<feature type="region of interest" description="Disordered" evidence="2">
    <location>
        <begin position="28"/>
        <end position="47"/>
    </location>
</feature>
<feature type="domain" description="DUF4352" evidence="4">
    <location>
        <begin position="82"/>
        <end position="168"/>
    </location>
</feature>
<dbReference type="Gene3D" id="2.60.40.1240">
    <property type="match status" value="1"/>
</dbReference>
<dbReference type="Pfam" id="PF11611">
    <property type="entry name" value="DUF4352"/>
    <property type="match status" value="1"/>
</dbReference>
<dbReference type="RefSeq" id="WP_114918709.1">
    <property type="nucleotide sequence ID" value="NZ_CBDRJA010000012.1"/>
</dbReference>
<evidence type="ECO:0000313" key="5">
    <source>
        <dbReference type="EMBL" id="AXH88815.1"/>
    </source>
</evidence>
<feature type="chain" id="PRO_5044644810" evidence="3">
    <location>
        <begin position="25"/>
        <end position="179"/>
    </location>
</feature>
<dbReference type="Proteomes" id="UP000471364">
    <property type="component" value="Unassembled WGS sequence"/>
</dbReference>
<proteinExistence type="predicted"/>
<dbReference type="InterPro" id="IPR029051">
    <property type="entry name" value="DUF4352"/>
</dbReference>
<sequence>MKNRNYVAIVGVVLAGVVALGCGAGSTDTGSVSDNGGNAAPAADDKPKVAKMGSGTVTFKDGLAVSTKAPKKFTPAATSAGHQRGNTAVLIEVTITNGTKEPFDLTLVTATAAFGAEGTQADQVIDVEKSITGFEGTLAPGQKRTAKMAFSAATKDTSKIALTVKPSFDDATALFEGAL</sequence>
<dbReference type="PROSITE" id="PS51257">
    <property type="entry name" value="PROKAR_LIPOPROTEIN"/>
    <property type="match status" value="1"/>
</dbReference>
<reference evidence="5 7" key="1">
    <citation type="submission" date="2018-07" db="EMBL/GenBank/DDBJ databases">
        <authorList>
            <person name="Ye Y."/>
        </authorList>
    </citation>
    <scope>NUCLEOTIDE SEQUENCE [LARGE SCALE GENOMIC DNA]</scope>
    <source>
        <strain evidence="5">110B</strain>
        <strain evidence="7">H14(2018)</strain>
    </source>
</reference>
<organism evidence="5 7">
    <name type="scientific">Micromonospora aurantiaca</name>
    <name type="common">nom. illeg.</name>
    <dbReference type="NCBI Taxonomy" id="47850"/>
    <lineage>
        <taxon>Bacteria</taxon>
        <taxon>Bacillati</taxon>
        <taxon>Actinomycetota</taxon>
        <taxon>Actinomycetes</taxon>
        <taxon>Micromonosporales</taxon>
        <taxon>Micromonosporaceae</taxon>
        <taxon>Micromonospora</taxon>
    </lineage>
</organism>
<accession>A0A6N3JSX2</accession>
<name>A0A6N3JSX2_9ACTN</name>
<dbReference type="EMBL" id="CP031263">
    <property type="protein sequence ID" value="AXH88815.1"/>
    <property type="molecule type" value="Genomic_DNA"/>
</dbReference>
<reference evidence="6 8" key="3">
    <citation type="submission" date="2019-09" db="EMBL/GenBank/DDBJ databases">
        <title>High taxonomic diversity of Micromonospora strains isolated from Medicago sativa nodules in different geographical locations.</title>
        <authorList>
            <person name="Martinez-Hidalgo P."/>
            <person name="Flores-Felix J.D."/>
            <person name="Velazquez E."/>
            <person name="Brau L."/>
            <person name="Trujillo M.E."/>
            <person name="Martinez-Molina E."/>
        </authorList>
    </citation>
    <scope>NUCLEOTIDE SEQUENCE [LARGE SCALE GENOMIC DNA]</scope>
    <source>
        <strain evidence="6 8">ALFB5</strain>
    </source>
</reference>
<evidence type="ECO:0000313" key="6">
    <source>
        <dbReference type="EMBL" id="KAB1111985.1"/>
    </source>
</evidence>
<evidence type="ECO:0000313" key="8">
    <source>
        <dbReference type="Proteomes" id="UP000471364"/>
    </source>
</evidence>